<dbReference type="InterPro" id="IPR005149">
    <property type="entry name" value="Tscrpt_reg_PadR_N"/>
</dbReference>
<dbReference type="RefSeq" id="WP_405281322.1">
    <property type="nucleotide sequence ID" value="NZ_CP144380.1"/>
</dbReference>
<dbReference type="SUPFAM" id="SSF46785">
    <property type="entry name" value="Winged helix' DNA-binding domain"/>
    <property type="match status" value="1"/>
</dbReference>
<name>A0ABU9ECI4_9BACT</name>
<dbReference type="Pfam" id="PF03551">
    <property type="entry name" value="PadR"/>
    <property type="match status" value="1"/>
</dbReference>
<dbReference type="Proteomes" id="UP001484239">
    <property type="component" value="Unassembled WGS sequence"/>
</dbReference>
<dbReference type="Gene3D" id="1.10.10.10">
    <property type="entry name" value="Winged helix-like DNA-binding domain superfamily/Winged helix DNA-binding domain"/>
    <property type="match status" value="1"/>
</dbReference>
<feature type="domain" description="Transcription regulator PadR N-terminal" evidence="1">
    <location>
        <begin position="12"/>
        <end position="79"/>
    </location>
</feature>
<gene>
    <name evidence="2" type="ORF">WI372_11750</name>
</gene>
<evidence type="ECO:0000259" key="1">
    <source>
        <dbReference type="Pfam" id="PF03551"/>
    </source>
</evidence>
<keyword evidence="3" id="KW-1185">Reference proteome</keyword>
<organism evidence="2 3">
    <name type="scientific">Gaopeijia maritima</name>
    <dbReference type="NCBI Taxonomy" id="3119007"/>
    <lineage>
        <taxon>Bacteria</taxon>
        <taxon>Pseudomonadati</taxon>
        <taxon>Gemmatimonadota</taxon>
        <taxon>Longimicrobiia</taxon>
        <taxon>Gaopeijiales</taxon>
        <taxon>Gaopeijiaceae</taxon>
        <taxon>Gaopeijia</taxon>
    </lineage>
</organism>
<dbReference type="InterPro" id="IPR052509">
    <property type="entry name" value="Metal_resp_DNA-bind_regulator"/>
</dbReference>
<reference evidence="2 3" key="1">
    <citation type="submission" date="2024-02" db="EMBL/GenBank/DDBJ databases">
        <title>A novel Gemmatimonadota bacterium.</title>
        <authorList>
            <person name="Du Z.-J."/>
            <person name="Ye Y.-Q."/>
        </authorList>
    </citation>
    <scope>NUCLEOTIDE SEQUENCE [LARGE SCALE GENOMIC DNA]</scope>
    <source>
        <strain evidence="2 3">DH-20</strain>
    </source>
</reference>
<proteinExistence type="predicted"/>
<dbReference type="PANTHER" id="PTHR33169">
    <property type="entry name" value="PADR-FAMILY TRANSCRIPTIONAL REGULATOR"/>
    <property type="match status" value="1"/>
</dbReference>
<dbReference type="EMBL" id="JBBHLI010000006">
    <property type="protein sequence ID" value="MEK9501655.1"/>
    <property type="molecule type" value="Genomic_DNA"/>
</dbReference>
<protein>
    <submittedName>
        <fullName evidence="2">PadR family transcriptional regulator</fullName>
    </submittedName>
</protein>
<dbReference type="InterPro" id="IPR036388">
    <property type="entry name" value="WH-like_DNA-bd_sf"/>
</dbReference>
<sequence length="109" mass="11696">MSIRLTHATSLILHALASGYRHGFQMMDASGLPSGTVYPALRRLERAGYVTSQWEPDHEARAAGRPRRRVYALTASGEALAGRASDRLADARRLLVGDPAVRPSGPSGS</sequence>
<evidence type="ECO:0000313" key="3">
    <source>
        <dbReference type="Proteomes" id="UP001484239"/>
    </source>
</evidence>
<dbReference type="PANTHER" id="PTHR33169:SF14">
    <property type="entry name" value="TRANSCRIPTIONAL REGULATOR RV3488"/>
    <property type="match status" value="1"/>
</dbReference>
<comment type="caution">
    <text evidence="2">The sequence shown here is derived from an EMBL/GenBank/DDBJ whole genome shotgun (WGS) entry which is preliminary data.</text>
</comment>
<accession>A0ABU9ECI4</accession>
<dbReference type="InterPro" id="IPR036390">
    <property type="entry name" value="WH_DNA-bd_sf"/>
</dbReference>
<evidence type="ECO:0000313" key="2">
    <source>
        <dbReference type="EMBL" id="MEK9501655.1"/>
    </source>
</evidence>